<dbReference type="PIRSF" id="PIRSF019714">
    <property type="entry name" value="Neuraminyllac-bd_haemagglutn"/>
    <property type="match status" value="1"/>
</dbReference>
<keyword evidence="8" id="KW-0732">Signal</keyword>
<dbReference type="Proteomes" id="UP000031662">
    <property type="component" value="Chromosome"/>
</dbReference>
<dbReference type="Gene3D" id="3.30.160.180">
    <property type="entry name" value="Putative neuraminyllactose-binding hemagglutinin homolog like domain"/>
    <property type="match status" value="1"/>
</dbReference>
<dbReference type="AlphaFoldDB" id="A0A060PYW7"/>
<dbReference type="Pfam" id="PF05211">
    <property type="entry name" value="NLBH"/>
    <property type="match status" value="1"/>
</dbReference>
<feature type="chain" id="PRO_5010605476" description="Neuraminyllactose-binding hemagglutinin" evidence="8">
    <location>
        <begin position="25"/>
        <end position="249"/>
    </location>
</feature>
<dbReference type="InterPro" id="IPR007876">
    <property type="entry name" value="NeuraminylLac-bd_hemagglutn"/>
</dbReference>
<evidence type="ECO:0000256" key="8">
    <source>
        <dbReference type="PIRNR" id="PIRNR019714"/>
    </source>
</evidence>
<reference evidence="9 10" key="1">
    <citation type="submission" date="2013-11" db="EMBL/GenBank/DDBJ databases">
        <title>Estimation of Helicobacter pylori bacteriophage ecology using H. pylori isolates.</title>
        <authorList>
            <person name="Uchiyama J."/>
            <person name="Takemura-Uchiyama I."/>
            <person name="Ujihara T."/>
            <person name="Matsuzaki S."/>
        </authorList>
    </citation>
    <scope>NUCLEOTIDE SEQUENCE [LARGE SCALE GENOMIC DNA]</scope>
    <source>
        <strain evidence="9 10">NY40</strain>
    </source>
</reference>
<evidence type="ECO:0000256" key="7">
    <source>
        <dbReference type="ARBA" id="ARBA00032680"/>
    </source>
</evidence>
<accession>A0A060PYW7</accession>
<dbReference type="EMBL" id="AP014523">
    <property type="protein sequence ID" value="BAO97042.1"/>
    <property type="molecule type" value="Genomic_DNA"/>
</dbReference>
<keyword evidence="4 8" id="KW-0998">Cell outer membrane</keyword>
<evidence type="ECO:0000256" key="5">
    <source>
        <dbReference type="ARBA" id="ARBA00023288"/>
    </source>
</evidence>
<evidence type="ECO:0000313" key="9">
    <source>
        <dbReference type="EMBL" id="BAO97042.1"/>
    </source>
</evidence>
<sequence length="249" mass="28309">MKKGSLAVVLGSLLVSGAFYTALADGMSAKQQHNNMGESVELHFHYPIKGKQEPKNSHLVVLIEPKIEINKVIPESYQKEFEKSLFLQLSSFLERKGYSVSQFKDVSEIPQDIKEKALLVLRMDGNVAILEDIVEGSDALNEEKVIDMSSGYLNLNFVEPKSEDIIHSFGIDVSKIEAVIERVELRRTNSGGFVPKTFVHKIKETDHDQAIRKIMNQAYHKVMVHITKELSKKHMEHYEKVSGEMKKRK</sequence>
<evidence type="ECO:0000256" key="3">
    <source>
        <dbReference type="ARBA" id="ARBA00023136"/>
    </source>
</evidence>
<gene>
    <name evidence="9" type="ORF">NY40_0007</name>
</gene>
<evidence type="ECO:0000256" key="4">
    <source>
        <dbReference type="ARBA" id="ARBA00023237"/>
    </source>
</evidence>
<evidence type="ECO:0000256" key="2">
    <source>
        <dbReference type="ARBA" id="ARBA00015547"/>
    </source>
</evidence>
<protein>
    <recommendedName>
        <fullName evidence="2 8">Neuraminyllactose-binding hemagglutinin</fullName>
    </recommendedName>
    <alternativeName>
        <fullName evidence="7 8">Flagellar sheath adhesin</fullName>
    </alternativeName>
    <alternativeName>
        <fullName evidence="6 8">N-acetylneuraminyllactose-binding fibrillar hemagglutinin receptor-binding subunit</fullName>
    </alternativeName>
</protein>
<keyword evidence="3 8" id="KW-0472">Membrane</keyword>
<comment type="subcellular location">
    <subcellularLocation>
        <location evidence="1">Cell outer membrane</location>
        <topology evidence="1">Lipid-anchor</topology>
    </subcellularLocation>
</comment>
<evidence type="ECO:0000256" key="1">
    <source>
        <dbReference type="ARBA" id="ARBA00004459"/>
    </source>
</evidence>
<name>A0A060PYW7_HELPX</name>
<organism evidence="9 10">
    <name type="scientific">Helicobacter pylori NY40</name>
    <dbReference type="NCBI Taxonomy" id="1426844"/>
    <lineage>
        <taxon>Bacteria</taxon>
        <taxon>Pseudomonadati</taxon>
        <taxon>Campylobacterota</taxon>
        <taxon>Epsilonproteobacteria</taxon>
        <taxon>Campylobacterales</taxon>
        <taxon>Helicobacteraceae</taxon>
        <taxon>Helicobacter</taxon>
    </lineage>
</organism>
<dbReference type="RefSeq" id="WP_041049496.1">
    <property type="nucleotide sequence ID" value="NZ_AP014523.1"/>
</dbReference>
<keyword evidence="5" id="KW-0449">Lipoprotein</keyword>
<dbReference type="SUPFAM" id="SSF159594">
    <property type="entry name" value="XCC0632-like"/>
    <property type="match status" value="1"/>
</dbReference>
<evidence type="ECO:0000256" key="6">
    <source>
        <dbReference type="ARBA" id="ARBA00030949"/>
    </source>
</evidence>
<dbReference type="GO" id="GO:0009279">
    <property type="term" value="C:cell outer membrane"/>
    <property type="evidence" value="ECO:0007669"/>
    <property type="project" value="UniProtKB-SubCell"/>
</dbReference>
<evidence type="ECO:0000313" key="10">
    <source>
        <dbReference type="Proteomes" id="UP000031662"/>
    </source>
</evidence>
<proteinExistence type="predicted"/>
<feature type="signal peptide" evidence="8">
    <location>
        <begin position="1"/>
        <end position="24"/>
    </location>
</feature>
<dbReference type="InterPro" id="IPR038531">
    <property type="entry name" value="NeuraminylLac-bd_hemagglutn_sf"/>
</dbReference>
<dbReference type="HOGENOM" id="CLU_1114606_0_0_7"/>